<dbReference type="EMBL" id="BGZK01000402">
    <property type="protein sequence ID" value="GBP41617.1"/>
    <property type="molecule type" value="Genomic_DNA"/>
</dbReference>
<evidence type="ECO:0000313" key="3">
    <source>
        <dbReference type="Proteomes" id="UP000299102"/>
    </source>
</evidence>
<protein>
    <submittedName>
        <fullName evidence="2">Uncharacterized protein</fullName>
    </submittedName>
</protein>
<feature type="region of interest" description="Disordered" evidence="1">
    <location>
        <begin position="86"/>
        <end position="125"/>
    </location>
</feature>
<dbReference type="AlphaFoldDB" id="A0A4C1VTG2"/>
<dbReference type="Proteomes" id="UP000299102">
    <property type="component" value="Unassembled WGS sequence"/>
</dbReference>
<evidence type="ECO:0000313" key="2">
    <source>
        <dbReference type="EMBL" id="GBP41617.1"/>
    </source>
</evidence>
<feature type="compositionally biased region" description="Basic and acidic residues" evidence="1">
    <location>
        <begin position="97"/>
        <end position="109"/>
    </location>
</feature>
<proteinExistence type="predicted"/>
<sequence length="276" mass="30364">MGEVIHSNGLPAHLHLEYDLKKGSLKLCLSPAAPPAIDHLIHRPITLQTTILDLVLAFDSISDLDRDSAYVQNICDINELKPKIRSEKNMEGSSQKWDYRPSGDARAESSARAAPTSAHQLTSRSEYRLSPAVTVTYFTRERKARSRRASRARGACVECVVRHNLKLSINNFISIKRRSRDGQGEVVALPSRRTKEIVNIIGGARAVAGGAGGRRRSGVISGAPRPRSSLLLFVRGKKRLSTIITGLAFESGHNSSRSGRSRRRSAARRVSERVVI</sequence>
<name>A0A4C1VTG2_EUMVA</name>
<organism evidence="2 3">
    <name type="scientific">Eumeta variegata</name>
    <name type="common">Bagworm moth</name>
    <name type="synonym">Eumeta japonica</name>
    <dbReference type="NCBI Taxonomy" id="151549"/>
    <lineage>
        <taxon>Eukaryota</taxon>
        <taxon>Metazoa</taxon>
        <taxon>Ecdysozoa</taxon>
        <taxon>Arthropoda</taxon>
        <taxon>Hexapoda</taxon>
        <taxon>Insecta</taxon>
        <taxon>Pterygota</taxon>
        <taxon>Neoptera</taxon>
        <taxon>Endopterygota</taxon>
        <taxon>Lepidoptera</taxon>
        <taxon>Glossata</taxon>
        <taxon>Ditrysia</taxon>
        <taxon>Tineoidea</taxon>
        <taxon>Psychidae</taxon>
        <taxon>Oiketicinae</taxon>
        <taxon>Eumeta</taxon>
    </lineage>
</organism>
<keyword evidence="3" id="KW-1185">Reference proteome</keyword>
<evidence type="ECO:0000256" key="1">
    <source>
        <dbReference type="SAM" id="MobiDB-lite"/>
    </source>
</evidence>
<reference evidence="2 3" key="1">
    <citation type="journal article" date="2019" name="Commun. Biol.">
        <title>The bagworm genome reveals a unique fibroin gene that provides high tensile strength.</title>
        <authorList>
            <person name="Kono N."/>
            <person name="Nakamura H."/>
            <person name="Ohtoshi R."/>
            <person name="Tomita M."/>
            <person name="Numata K."/>
            <person name="Arakawa K."/>
        </authorList>
    </citation>
    <scope>NUCLEOTIDE SEQUENCE [LARGE SCALE GENOMIC DNA]</scope>
</reference>
<gene>
    <name evidence="2" type="ORF">EVAR_34050_1</name>
</gene>
<accession>A0A4C1VTG2</accession>
<comment type="caution">
    <text evidence="2">The sequence shown here is derived from an EMBL/GenBank/DDBJ whole genome shotgun (WGS) entry which is preliminary data.</text>
</comment>